<dbReference type="EMBL" id="JARAOO010000009">
    <property type="protein sequence ID" value="KAJ7957453.1"/>
    <property type="molecule type" value="Genomic_DNA"/>
</dbReference>
<comment type="caution">
    <text evidence="2">The sequence shown here is derived from an EMBL/GenBank/DDBJ whole genome shotgun (WGS) entry which is preliminary data.</text>
</comment>
<keyword evidence="3" id="KW-1185">Reference proteome</keyword>
<protein>
    <submittedName>
        <fullName evidence="2">Transmembrane protein</fullName>
    </submittedName>
</protein>
<gene>
    <name evidence="2" type="ORF">O6P43_023756</name>
</gene>
<dbReference type="KEGG" id="qsa:O6P43_023756"/>
<reference evidence="2" key="1">
    <citation type="journal article" date="2023" name="Science">
        <title>Elucidation of the pathway for biosynthesis of saponin adjuvants from the soapbark tree.</title>
        <authorList>
            <person name="Reed J."/>
            <person name="Orme A."/>
            <person name="El-Demerdash A."/>
            <person name="Owen C."/>
            <person name="Martin L.B.B."/>
            <person name="Misra R.C."/>
            <person name="Kikuchi S."/>
            <person name="Rejzek M."/>
            <person name="Martin A.C."/>
            <person name="Harkess A."/>
            <person name="Leebens-Mack J."/>
            <person name="Louveau T."/>
            <person name="Stephenson M.J."/>
            <person name="Osbourn A."/>
        </authorList>
    </citation>
    <scope>NUCLEOTIDE SEQUENCE</scope>
    <source>
        <strain evidence="2">S10</strain>
    </source>
</reference>
<dbReference type="Proteomes" id="UP001163823">
    <property type="component" value="Chromosome 9"/>
</dbReference>
<dbReference type="PANTHER" id="PTHR35410:SF2">
    <property type="entry name" value="OS02G0640200 PROTEIN"/>
    <property type="match status" value="1"/>
</dbReference>
<dbReference type="PANTHER" id="PTHR35410">
    <property type="entry name" value="EXPRESSED PROTEIN"/>
    <property type="match status" value="1"/>
</dbReference>
<keyword evidence="1" id="KW-1133">Transmembrane helix</keyword>
<sequence>MVSELRSSKDQLPVDPISELDEDEYCTEQIVYAASFGELASNCIKFDIVIWLSISLLLVLAWDVGIIILLYLPYRRIGDTTSFYR</sequence>
<proteinExistence type="predicted"/>
<dbReference type="AlphaFoldDB" id="A0AAD7LG44"/>
<evidence type="ECO:0000313" key="3">
    <source>
        <dbReference type="Proteomes" id="UP001163823"/>
    </source>
</evidence>
<evidence type="ECO:0000256" key="1">
    <source>
        <dbReference type="SAM" id="Phobius"/>
    </source>
</evidence>
<organism evidence="2 3">
    <name type="scientific">Quillaja saponaria</name>
    <name type="common">Soap bark tree</name>
    <dbReference type="NCBI Taxonomy" id="32244"/>
    <lineage>
        <taxon>Eukaryota</taxon>
        <taxon>Viridiplantae</taxon>
        <taxon>Streptophyta</taxon>
        <taxon>Embryophyta</taxon>
        <taxon>Tracheophyta</taxon>
        <taxon>Spermatophyta</taxon>
        <taxon>Magnoliopsida</taxon>
        <taxon>eudicotyledons</taxon>
        <taxon>Gunneridae</taxon>
        <taxon>Pentapetalae</taxon>
        <taxon>rosids</taxon>
        <taxon>fabids</taxon>
        <taxon>Fabales</taxon>
        <taxon>Quillajaceae</taxon>
        <taxon>Quillaja</taxon>
    </lineage>
</organism>
<keyword evidence="1" id="KW-0472">Membrane</keyword>
<evidence type="ECO:0000313" key="2">
    <source>
        <dbReference type="EMBL" id="KAJ7957453.1"/>
    </source>
</evidence>
<keyword evidence="1 2" id="KW-0812">Transmembrane</keyword>
<feature type="transmembrane region" description="Helical" evidence="1">
    <location>
        <begin position="48"/>
        <end position="72"/>
    </location>
</feature>
<name>A0AAD7LG44_QUISA</name>
<dbReference type="EMBL" id="JARAOO010000009">
    <property type="protein sequence ID" value="KAJ7957452.1"/>
    <property type="molecule type" value="Genomic_DNA"/>
</dbReference>
<accession>A0AAD7LG44</accession>